<keyword evidence="7" id="KW-1185">Reference proteome</keyword>
<protein>
    <recommendedName>
        <fullName evidence="5">Tyr recombinase domain-containing protein</fullName>
    </recommendedName>
</protein>
<evidence type="ECO:0000256" key="2">
    <source>
        <dbReference type="ARBA" id="ARBA00022908"/>
    </source>
</evidence>
<dbReference type="InterPro" id="IPR050808">
    <property type="entry name" value="Phage_Integrase"/>
</dbReference>
<keyword evidence="4" id="KW-0233">DNA recombination</keyword>
<dbReference type="InterPro" id="IPR011010">
    <property type="entry name" value="DNA_brk_join_enz"/>
</dbReference>
<dbReference type="PANTHER" id="PTHR30629:SF6">
    <property type="entry name" value="PROPHAGE INTEGRASE INTA-RELATED"/>
    <property type="match status" value="1"/>
</dbReference>
<dbReference type="Pfam" id="PF00589">
    <property type="entry name" value="Phage_integrase"/>
    <property type="match status" value="1"/>
</dbReference>
<dbReference type="GO" id="GO:0003677">
    <property type="term" value="F:DNA binding"/>
    <property type="evidence" value="ECO:0007669"/>
    <property type="project" value="UniProtKB-KW"/>
</dbReference>
<dbReference type="Proteomes" id="UP000063953">
    <property type="component" value="Chromosome"/>
</dbReference>
<comment type="similarity">
    <text evidence="1">Belongs to the 'phage' integrase family.</text>
</comment>
<dbReference type="KEGG" id="pbb:AKN87_01760"/>
<dbReference type="Gene3D" id="1.10.150.130">
    <property type="match status" value="1"/>
</dbReference>
<dbReference type="STRING" id="1697053.AKN87_01760"/>
<dbReference type="InterPro" id="IPR013762">
    <property type="entry name" value="Integrase-like_cat_sf"/>
</dbReference>
<dbReference type="GeneID" id="93982994"/>
<dbReference type="AlphaFoldDB" id="A0A0K1XH02"/>
<reference evidence="6 7" key="1">
    <citation type="journal article" date="2015" name="Genome Announc.">
        <title>Genome Sequences of Oblitimonas alkaliphila gen. nov. sp. nov. (Proposed), a Novel Bacterium of the Pseudomonadaceae Family.</title>
        <authorList>
            <person name="Lauer A.C."/>
            <person name="Nicholson A.C."/>
            <person name="Humrighouse B.W."/>
            <person name="Emery B."/>
            <person name="Drobish A."/>
            <person name="Juieng P."/>
            <person name="Loparev V."/>
            <person name="McQuiston J.R."/>
        </authorList>
    </citation>
    <scope>NUCLEOTIDE SEQUENCE [LARGE SCALE GENOMIC DNA]</scope>
    <source>
        <strain evidence="6 7">E5571</strain>
    </source>
</reference>
<dbReference type="PANTHER" id="PTHR30629">
    <property type="entry name" value="PROPHAGE INTEGRASE"/>
    <property type="match status" value="1"/>
</dbReference>
<organism evidence="6 7">
    <name type="scientific">Thiopseudomonas alkaliphila</name>
    <dbReference type="NCBI Taxonomy" id="1697053"/>
    <lineage>
        <taxon>Bacteria</taxon>
        <taxon>Pseudomonadati</taxon>
        <taxon>Pseudomonadota</taxon>
        <taxon>Gammaproteobacteria</taxon>
        <taxon>Pseudomonadales</taxon>
        <taxon>Pseudomonadaceae</taxon>
        <taxon>Thiopseudomonas</taxon>
    </lineage>
</organism>
<gene>
    <name evidence="6" type="ORF">AKN88_11370</name>
</gene>
<evidence type="ECO:0000313" key="6">
    <source>
        <dbReference type="EMBL" id="AKX60458.1"/>
    </source>
</evidence>
<dbReference type="EMBL" id="CP012365">
    <property type="protein sequence ID" value="AKX60458.1"/>
    <property type="molecule type" value="Genomic_DNA"/>
</dbReference>
<dbReference type="GO" id="GO:0015074">
    <property type="term" value="P:DNA integration"/>
    <property type="evidence" value="ECO:0007669"/>
    <property type="project" value="UniProtKB-KW"/>
</dbReference>
<accession>A0A0K1XH02</accession>
<dbReference type="GO" id="GO:0006310">
    <property type="term" value="P:DNA recombination"/>
    <property type="evidence" value="ECO:0007669"/>
    <property type="project" value="UniProtKB-KW"/>
</dbReference>
<dbReference type="InterPro" id="IPR010998">
    <property type="entry name" value="Integrase_recombinase_N"/>
</dbReference>
<evidence type="ECO:0000256" key="1">
    <source>
        <dbReference type="ARBA" id="ARBA00008857"/>
    </source>
</evidence>
<sequence length="400" mass="46039">MSKTVVVNLSDAEIKRQMMGAAHTLRDARYPGVRFRFLTDRTRGSWFLIQGGKWQRLGAYPLLSAKQVLGTLPELLARKAANLDQRLEQGEWLHCEGLLSWYRDRVLRNRSLSLKRKASVETIIDKHLLPCLSGVAIDSIDREVIDRQLVWPLQESYSVSYVRQIMRVAQQAFAQALKLNMIPENPLAGFKFAEFVQAREKPKAGRLRPTDLPELIQRLQQCYSERVEQGMLALIMLMHGTRIGETRLARWRDISLGDRVWFIPAENTKTRAEHVLPLTEQACQLLVAYRERMVGRDADYLFVDGMGQLLNERQASSAFKWMSGGDWSSHDLRKLARTCWAELGVDYLIGERLLNHQMGVLAQTYVLTTQEELKRKALEQWHERLDECGLSAFQCETGIR</sequence>
<dbReference type="PROSITE" id="PS51898">
    <property type="entry name" value="TYR_RECOMBINASE"/>
    <property type="match status" value="1"/>
</dbReference>
<proteinExistence type="inferred from homology"/>
<evidence type="ECO:0000256" key="3">
    <source>
        <dbReference type="ARBA" id="ARBA00023125"/>
    </source>
</evidence>
<keyword evidence="2" id="KW-0229">DNA integration</keyword>
<evidence type="ECO:0000313" key="7">
    <source>
        <dbReference type="Proteomes" id="UP000063953"/>
    </source>
</evidence>
<name>A0A0K1XH02_9GAMM</name>
<feature type="domain" description="Tyr recombinase" evidence="5">
    <location>
        <begin position="202"/>
        <end position="378"/>
    </location>
</feature>
<dbReference type="Gene3D" id="1.10.443.10">
    <property type="entry name" value="Intergrase catalytic core"/>
    <property type="match status" value="1"/>
</dbReference>
<dbReference type="SUPFAM" id="SSF56349">
    <property type="entry name" value="DNA breaking-rejoining enzymes"/>
    <property type="match status" value="1"/>
</dbReference>
<dbReference type="PATRIC" id="fig|1697052.3.peg.355"/>
<evidence type="ECO:0000256" key="4">
    <source>
        <dbReference type="ARBA" id="ARBA00023172"/>
    </source>
</evidence>
<dbReference type="InterPro" id="IPR002104">
    <property type="entry name" value="Integrase_catalytic"/>
</dbReference>
<dbReference type="CDD" id="cd00801">
    <property type="entry name" value="INT_P4_C"/>
    <property type="match status" value="1"/>
</dbReference>
<keyword evidence="3" id="KW-0238">DNA-binding</keyword>
<dbReference type="RefSeq" id="WP_053101772.1">
    <property type="nucleotide sequence ID" value="NZ_CP012358.1"/>
</dbReference>
<evidence type="ECO:0000259" key="5">
    <source>
        <dbReference type="PROSITE" id="PS51898"/>
    </source>
</evidence>